<dbReference type="SUPFAM" id="SSF81296">
    <property type="entry name" value="E set domains"/>
    <property type="match status" value="1"/>
</dbReference>
<name>A0A172T9A6_9DEIO</name>
<gene>
    <name evidence="7" type="ORF">SU48_07300</name>
</gene>
<evidence type="ECO:0000313" key="7">
    <source>
        <dbReference type="EMBL" id="ANE43605.1"/>
    </source>
</evidence>
<dbReference type="InterPro" id="IPR014756">
    <property type="entry name" value="Ig_E-set"/>
</dbReference>
<dbReference type="Pfam" id="PF04234">
    <property type="entry name" value="CopC"/>
    <property type="match status" value="1"/>
</dbReference>
<dbReference type="PANTHER" id="PTHR34820">
    <property type="entry name" value="INNER MEMBRANE PROTEIN YEBZ"/>
    <property type="match status" value="1"/>
</dbReference>
<evidence type="ECO:0000256" key="1">
    <source>
        <dbReference type="ARBA" id="ARBA00004196"/>
    </source>
</evidence>
<evidence type="ECO:0000256" key="2">
    <source>
        <dbReference type="ARBA" id="ARBA00022723"/>
    </source>
</evidence>
<dbReference type="GO" id="GO:0006825">
    <property type="term" value="P:copper ion transport"/>
    <property type="evidence" value="ECO:0007669"/>
    <property type="project" value="InterPro"/>
</dbReference>
<dbReference type="Gene3D" id="2.60.40.1220">
    <property type="match status" value="1"/>
</dbReference>
<evidence type="ECO:0000256" key="3">
    <source>
        <dbReference type="ARBA" id="ARBA00022729"/>
    </source>
</evidence>
<dbReference type="OrthoDB" id="2353937at2"/>
<accession>A0A172T9A6</accession>
<evidence type="ECO:0000259" key="6">
    <source>
        <dbReference type="Pfam" id="PF04234"/>
    </source>
</evidence>
<dbReference type="KEGG" id="dpu:SU48_07300"/>
<dbReference type="GO" id="GO:0005507">
    <property type="term" value="F:copper ion binding"/>
    <property type="evidence" value="ECO:0007669"/>
    <property type="project" value="InterPro"/>
</dbReference>
<dbReference type="PATRIC" id="fig|1182568.3.peg.1520"/>
<keyword evidence="8" id="KW-1185">Reference proteome</keyword>
<feature type="signal peptide" evidence="5">
    <location>
        <begin position="1"/>
        <end position="19"/>
    </location>
</feature>
<feature type="domain" description="CopC" evidence="6">
    <location>
        <begin position="18"/>
        <end position="130"/>
    </location>
</feature>
<dbReference type="InterPro" id="IPR032694">
    <property type="entry name" value="CopC/D"/>
</dbReference>
<evidence type="ECO:0000313" key="8">
    <source>
        <dbReference type="Proteomes" id="UP000077363"/>
    </source>
</evidence>
<comment type="subcellular location">
    <subcellularLocation>
        <location evidence="1">Cell envelope</location>
    </subcellularLocation>
</comment>
<dbReference type="RefSeq" id="WP_064014673.1">
    <property type="nucleotide sequence ID" value="NZ_CP011387.1"/>
</dbReference>
<feature type="chain" id="PRO_5008000528" evidence="5">
    <location>
        <begin position="20"/>
        <end position="131"/>
    </location>
</feature>
<sequence length="131" mass="13706">MTRTLALLLAALGTASAHTEVTVVSPTPTLPVSAPKAVLLQFSEPVNLRFASFRVLPMPSAKTPAEVAKMALALKPDSPQLVNTGGLLSGMAAKLSLPLKPNLKAGPYLIAWAVLSEDGHPVTGQSLFRVR</sequence>
<keyword evidence="3 5" id="KW-0732">Signal</keyword>
<keyword evidence="4" id="KW-0186">Copper</keyword>
<organism evidence="7 8">
    <name type="scientific">Deinococcus puniceus</name>
    <dbReference type="NCBI Taxonomy" id="1182568"/>
    <lineage>
        <taxon>Bacteria</taxon>
        <taxon>Thermotogati</taxon>
        <taxon>Deinococcota</taxon>
        <taxon>Deinococci</taxon>
        <taxon>Deinococcales</taxon>
        <taxon>Deinococcaceae</taxon>
        <taxon>Deinococcus</taxon>
    </lineage>
</organism>
<protein>
    <submittedName>
        <fullName evidence="7">Copper resistance protein CopC</fullName>
    </submittedName>
</protein>
<keyword evidence="2" id="KW-0479">Metal-binding</keyword>
<dbReference type="AlphaFoldDB" id="A0A172T9A6"/>
<proteinExistence type="predicted"/>
<dbReference type="Proteomes" id="UP000077363">
    <property type="component" value="Chromosome"/>
</dbReference>
<dbReference type="GO" id="GO:0046688">
    <property type="term" value="P:response to copper ion"/>
    <property type="evidence" value="ECO:0007669"/>
    <property type="project" value="InterPro"/>
</dbReference>
<dbReference type="GO" id="GO:0030313">
    <property type="term" value="C:cell envelope"/>
    <property type="evidence" value="ECO:0007669"/>
    <property type="project" value="UniProtKB-SubCell"/>
</dbReference>
<evidence type="ECO:0000256" key="5">
    <source>
        <dbReference type="SAM" id="SignalP"/>
    </source>
</evidence>
<dbReference type="GO" id="GO:0042597">
    <property type="term" value="C:periplasmic space"/>
    <property type="evidence" value="ECO:0007669"/>
    <property type="project" value="InterPro"/>
</dbReference>
<evidence type="ECO:0000256" key="4">
    <source>
        <dbReference type="ARBA" id="ARBA00023008"/>
    </source>
</evidence>
<dbReference type="PANTHER" id="PTHR34820:SF4">
    <property type="entry name" value="INNER MEMBRANE PROTEIN YEBZ"/>
    <property type="match status" value="1"/>
</dbReference>
<dbReference type="InterPro" id="IPR014755">
    <property type="entry name" value="Cu-Rt/internalin_Ig-like"/>
</dbReference>
<dbReference type="InterPro" id="IPR007348">
    <property type="entry name" value="CopC_dom"/>
</dbReference>
<dbReference type="EMBL" id="CP011387">
    <property type="protein sequence ID" value="ANE43605.1"/>
    <property type="molecule type" value="Genomic_DNA"/>
</dbReference>
<reference evidence="7 8" key="1">
    <citation type="submission" date="2015-01" db="EMBL/GenBank/DDBJ databases">
        <title>Deinococcus puniceus/DY1/ whole genome sequencing.</title>
        <authorList>
            <person name="Kim M.K."/>
            <person name="Srinivasan S."/>
            <person name="Lee J.-J."/>
        </authorList>
    </citation>
    <scope>NUCLEOTIDE SEQUENCE [LARGE SCALE GENOMIC DNA]</scope>
    <source>
        <strain evidence="7 8">DY1</strain>
    </source>
</reference>
<dbReference type="STRING" id="1182568.SU48_07300"/>
<dbReference type="GO" id="GO:0005886">
    <property type="term" value="C:plasma membrane"/>
    <property type="evidence" value="ECO:0007669"/>
    <property type="project" value="TreeGrafter"/>
</dbReference>